<evidence type="ECO:0000256" key="1">
    <source>
        <dbReference type="SAM" id="Phobius"/>
    </source>
</evidence>
<dbReference type="EMBL" id="CP001229">
    <property type="protein sequence ID" value="ACN98258.1"/>
    <property type="molecule type" value="Genomic_DNA"/>
</dbReference>
<dbReference type="NCBIfam" id="NF033611">
    <property type="entry name" value="SAVED"/>
    <property type="match status" value="1"/>
</dbReference>
<evidence type="ECO:0000313" key="4">
    <source>
        <dbReference type="Proteomes" id="UP000001369"/>
    </source>
</evidence>
<keyword evidence="1" id="KW-1133">Transmembrane helix</keyword>
<evidence type="ECO:0000259" key="2">
    <source>
        <dbReference type="Pfam" id="PF18145"/>
    </source>
</evidence>
<reference evidence="3 4" key="1">
    <citation type="journal article" date="2009" name="J. Bacteriol.">
        <title>Complete and draft genome sequences of six members of the Aquificales.</title>
        <authorList>
            <person name="Reysenbach A.L."/>
            <person name="Hamamura N."/>
            <person name="Podar M."/>
            <person name="Griffiths E."/>
            <person name="Ferreira S."/>
            <person name="Hochstein R."/>
            <person name="Heidelberg J."/>
            <person name="Johnson J."/>
            <person name="Mead D."/>
            <person name="Pohorille A."/>
            <person name="Sarmiento M."/>
            <person name="Schweighofer K."/>
            <person name="Seshadri R."/>
            <person name="Voytek M.A."/>
        </authorList>
    </citation>
    <scope>NUCLEOTIDE SEQUENCE [LARGE SCALE GENOMIC DNA]</scope>
    <source>
        <strain evidence="4">Az-Fu1 / DSM 15241 / OCM 825</strain>
    </source>
</reference>
<proteinExistence type="predicted"/>
<name>C1DV83_SULAA</name>
<gene>
    <name evidence="3" type="ordered locus">SULAZ_1047</name>
</gene>
<dbReference type="Gene3D" id="3.30.230.10">
    <property type="match status" value="1"/>
</dbReference>
<dbReference type="AlphaFoldDB" id="C1DV83"/>
<protein>
    <recommendedName>
        <fullName evidence="2">SMODS-associated and fused to various effectors domain-containing protein</fullName>
    </recommendedName>
</protein>
<dbReference type="Proteomes" id="UP000001369">
    <property type="component" value="Chromosome"/>
</dbReference>
<dbReference type="InterPro" id="IPR014721">
    <property type="entry name" value="Ribsml_uS5_D2-typ_fold_subgr"/>
</dbReference>
<dbReference type="OrthoDB" id="10018at2"/>
<feature type="domain" description="SMODS-associated and fused to various effectors" evidence="2">
    <location>
        <begin position="305"/>
        <end position="474"/>
    </location>
</feature>
<dbReference type="eggNOG" id="COG1067">
    <property type="taxonomic scope" value="Bacteria"/>
</dbReference>
<keyword evidence="1" id="KW-0812">Transmembrane</keyword>
<sequence length="486" mass="56203">MVKQFLEDLERFYPVILNLIKDGNIKKEWLADLYSIFNMEDSPYITPLKFHLYSLLVHHPEFLDYKLLSEKLNLSEDEIYEIFVKGKQAFEVYFPVYLPDEEEAHLYKALIVEGTSKTFTFNKFVDLQTIKAVANKDFFVIFSNYFTGDSYQFSIVAGLIAKDKNILKNLAFTGKVSSSGKILPVNHVNEKEKITKANEKNLITPDDISTLEELEFWLNSSQIPVILLNRNTDNNIKESLHQIETLIKQDCPYFTIKNLIKFYNLSEEDLYIITPSIDFSNREELLNILKQFEERLEKLFSVRNSILYISLSVASLGFLVGSLIGARKKVVILHYQGEYRKAIDMSKDPRVIKENVKEYSIIQPESCNTDQEIALILNIASHNPVNSAKSYIEKNLPHVKSTCVINTIYGGNIPLEEFLTISRELYTYINTIKDKIHLFYSIPVPISLSLGMAIAHFKDITLYHYDSKNTTYIKIPINLNEVRSKF</sequence>
<feature type="transmembrane region" description="Helical" evidence="1">
    <location>
        <begin position="306"/>
        <end position="326"/>
    </location>
</feature>
<keyword evidence="1" id="KW-0472">Membrane</keyword>
<organism evidence="3 4">
    <name type="scientific">Sulfurihydrogenibium azorense (strain DSM 15241 / OCM 825 / Az-Fu1)</name>
    <dbReference type="NCBI Taxonomy" id="204536"/>
    <lineage>
        <taxon>Bacteria</taxon>
        <taxon>Pseudomonadati</taxon>
        <taxon>Aquificota</taxon>
        <taxon>Aquificia</taxon>
        <taxon>Aquificales</taxon>
        <taxon>Hydrogenothermaceae</taxon>
        <taxon>Sulfurihydrogenibium</taxon>
    </lineage>
</organism>
<accession>C1DV83</accession>
<dbReference type="Pfam" id="PF18145">
    <property type="entry name" value="SAVED"/>
    <property type="match status" value="1"/>
</dbReference>
<feature type="transmembrane region" description="Helical" evidence="1">
    <location>
        <begin position="438"/>
        <end position="457"/>
    </location>
</feature>
<keyword evidence="4" id="KW-1185">Reference proteome</keyword>
<dbReference type="STRING" id="204536.SULAZ_1047"/>
<dbReference type="KEGG" id="saf:SULAZ_1047"/>
<dbReference type="InterPro" id="IPR040836">
    <property type="entry name" value="SAVED"/>
</dbReference>
<dbReference type="RefSeq" id="WP_012673583.1">
    <property type="nucleotide sequence ID" value="NC_012438.1"/>
</dbReference>
<evidence type="ECO:0000313" key="3">
    <source>
        <dbReference type="EMBL" id="ACN98258.1"/>
    </source>
</evidence>
<dbReference type="HOGENOM" id="CLU_561306_0_0_0"/>